<dbReference type="Proteomes" id="UP000529946">
    <property type="component" value="Unassembled WGS sequence"/>
</dbReference>
<keyword evidence="1" id="KW-0732">Signal</keyword>
<reference evidence="2 3" key="1">
    <citation type="submission" date="2020-08" db="EMBL/GenBank/DDBJ databases">
        <title>Genomic Encyclopedia of Type Strains, Phase IV (KMG-IV): sequencing the most valuable type-strain genomes for metagenomic binning, comparative biology and taxonomic classification.</title>
        <authorList>
            <person name="Goeker M."/>
        </authorList>
    </citation>
    <scope>NUCLEOTIDE SEQUENCE [LARGE SCALE GENOMIC DNA]</scope>
    <source>
        <strain evidence="2 3">DSM 23960</strain>
    </source>
</reference>
<evidence type="ECO:0008006" key="4">
    <source>
        <dbReference type="Google" id="ProtNLM"/>
    </source>
</evidence>
<evidence type="ECO:0000313" key="3">
    <source>
        <dbReference type="Proteomes" id="UP000529946"/>
    </source>
</evidence>
<proteinExistence type="predicted"/>
<organism evidence="2 3">
    <name type="scientific">Brevundimonas lenta</name>
    <dbReference type="NCBI Taxonomy" id="424796"/>
    <lineage>
        <taxon>Bacteria</taxon>
        <taxon>Pseudomonadati</taxon>
        <taxon>Pseudomonadota</taxon>
        <taxon>Alphaproteobacteria</taxon>
        <taxon>Caulobacterales</taxon>
        <taxon>Caulobacteraceae</taxon>
        <taxon>Brevundimonas</taxon>
    </lineage>
</organism>
<keyword evidence="3" id="KW-1185">Reference proteome</keyword>
<comment type="caution">
    <text evidence="2">The sequence shown here is derived from an EMBL/GenBank/DDBJ whole genome shotgun (WGS) entry which is preliminary data.</text>
</comment>
<dbReference type="RefSeq" id="WP_183203412.1">
    <property type="nucleotide sequence ID" value="NZ_BAAAER010000004.1"/>
</dbReference>
<gene>
    <name evidence="2" type="ORF">GGR12_001162</name>
</gene>
<protein>
    <recommendedName>
        <fullName evidence="4">Spore coat protein U domain-containing protein</fullName>
    </recommendedName>
</protein>
<name>A0A7W6NNZ8_9CAUL</name>
<evidence type="ECO:0000256" key="1">
    <source>
        <dbReference type="SAM" id="SignalP"/>
    </source>
</evidence>
<feature type="chain" id="PRO_5031563537" description="Spore coat protein U domain-containing protein" evidence="1">
    <location>
        <begin position="23"/>
        <end position="175"/>
    </location>
</feature>
<dbReference type="AlphaFoldDB" id="A0A7W6NNZ8"/>
<dbReference type="EMBL" id="JACIDM010000001">
    <property type="protein sequence ID" value="MBB4082323.1"/>
    <property type="molecule type" value="Genomic_DNA"/>
</dbReference>
<feature type="signal peptide" evidence="1">
    <location>
        <begin position="1"/>
        <end position="22"/>
    </location>
</feature>
<accession>A0A7W6NNZ8</accession>
<sequence length="175" mass="17531">MKTQMLCAIALGVAAIGGAAAAQDSDSVNVTSTVTARCAALNDASAPLALGELVQSGTGEVVSVFAGTTTSYSVPGYWCNAPANLTLAATPLQNVDVVDDGGDPSFTTRVDYTASLVWDDVNRTKNTAVAGDEVFSTSEANIGALTLSVSSPTAVGRPVAGDYAGSVTLTIALLP</sequence>
<evidence type="ECO:0000313" key="2">
    <source>
        <dbReference type="EMBL" id="MBB4082323.1"/>
    </source>
</evidence>